<organism evidence="3 4">
    <name type="scientific">Aporhodopirellula rubra</name>
    <dbReference type="NCBI Taxonomy" id="980271"/>
    <lineage>
        <taxon>Bacteria</taxon>
        <taxon>Pseudomonadati</taxon>
        <taxon>Planctomycetota</taxon>
        <taxon>Planctomycetia</taxon>
        <taxon>Pirellulales</taxon>
        <taxon>Pirellulaceae</taxon>
        <taxon>Aporhodopirellula</taxon>
    </lineage>
</organism>
<keyword evidence="4" id="KW-1185">Reference proteome</keyword>
<dbReference type="RefSeq" id="WP_184308260.1">
    <property type="nucleotide sequence ID" value="NZ_JACHXU010000025.1"/>
</dbReference>
<dbReference type="EMBL" id="JACHXU010000025">
    <property type="protein sequence ID" value="MBB3209551.1"/>
    <property type="molecule type" value="Genomic_DNA"/>
</dbReference>
<evidence type="ECO:0000256" key="1">
    <source>
        <dbReference type="SAM" id="SignalP"/>
    </source>
</evidence>
<dbReference type="Pfam" id="PF06283">
    <property type="entry name" value="ThuA"/>
    <property type="match status" value="1"/>
</dbReference>
<dbReference type="SUPFAM" id="SSF52317">
    <property type="entry name" value="Class I glutamine amidotransferase-like"/>
    <property type="match status" value="1"/>
</dbReference>
<name>A0A7W5E3J0_9BACT</name>
<feature type="signal peptide" evidence="1">
    <location>
        <begin position="1"/>
        <end position="33"/>
    </location>
</feature>
<dbReference type="AlphaFoldDB" id="A0A7W5E3J0"/>
<evidence type="ECO:0000259" key="2">
    <source>
        <dbReference type="Pfam" id="PF06283"/>
    </source>
</evidence>
<dbReference type="Gene3D" id="3.40.50.880">
    <property type="match status" value="1"/>
</dbReference>
<feature type="domain" description="ThuA-like" evidence="2">
    <location>
        <begin position="101"/>
        <end position="261"/>
    </location>
</feature>
<dbReference type="PANTHER" id="PTHR40469">
    <property type="entry name" value="SECRETED GLYCOSYL HYDROLASE"/>
    <property type="match status" value="1"/>
</dbReference>
<dbReference type="PANTHER" id="PTHR40469:SF2">
    <property type="entry name" value="GALACTOSE-BINDING DOMAIN-LIKE SUPERFAMILY PROTEIN"/>
    <property type="match status" value="1"/>
</dbReference>
<accession>A0A7W5E3J0</accession>
<dbReference type="InterPro" id="IPR029062">
    <property type="entry name" value="Class_I_gatase-like"/>
</dbReference>
<keyword evidence="3" id="KW-0315">Glutamine amidotransferase</keyword>
<sequence length="264" mass="29680">MMPSLRPFALRRLANTSLALVLSLCLLPSLVRGDEPTTSDNAPINVLLITSGCCHDYDFQSKSLQLAAEKAGVKIVWTVVSEGGKGTDAEIDFYDNPDWASGFDVVVHNECFASTTTPEYIRKITTAHQKGVPAVVIHCAMHTYRDAKIDDWREFLGVTSRRHEHQAHYGVEVVNAEHSVMREFPEPYATPMDELYVIEKVWPNTTVLAKSKSQVTDQWHPVVWTNQYGDARVFGTTYGHSRETFEDETYLAMLVRGMVWAAGR</sequence>
<feature type="chain" id="PRO_5030746541" evidence="1">
    <location>
        <begin position="34"/>
        <end position="264"/>
    </location>
</feature>
<proteinExistence type="predicted"/>
<evidence type="ECO:0000313" key="4">
    <source>
        <dbReference type="Proteomes" id="UP000536179"/>
    </source>
</evidence>
<reference evidence="3 4" key="1">
    <citation type="submission" date="2020-08" db="EMBL/GenBank/DDBJ databases">
        <title>Genomic Encyclopedia of Type Strains, Phase III (KMG-III): the genomes of soil and plant-associated and newly described type strains.</title>
        <authorList>
            <person name="Whitman W."/>
        </authorList>
    </citation>
    <scope>NUCLEOTIDE SEQUENCE [LARGE SCALE GENOMIC DNA]</scope>
    <source>
        <strain evidence="3 4">CECT 8075</strain>
    </source>
</reference>
<dbReference type="GO" id="GO:0016740">
    <property type="term" value="F:transferase activity"/>
    <property type="evidence" value="ECO:0007669"/>
    <property type="project" value="UniProtKB-KW"/>
</dbReference>
<dbReference type="Proteomes" id="UP000536179">
    <property type="component" value="Unassembled WGS sequence"/>
</dbReference>
<dbReference type="InterPro" id="IPR029010">
    <property type="entry name" value="ThuA-like"/>
</dbReference>
<comment type="caution">
    <text evidence="3">The sequence shown here is derived from an EMBL/GenBank/DDBJ whole genome shotgun (WGS) entry which is preliminary data.</text>
</comment>
<evidence type="ECO:0000313" key="3">
    <source>
        <dbReference type="EMBL" id="MBB3209551.1"/>
    </source>
</evidence>
<keyword evidence="3" id="KW-0808">Transferase</keyword>
<keyword evidence="1" id="KW-0732">Signal</keyword>
<gene>
    <name evidence="3" type="ORF">FHS27_005391</name>
</gene>
<protein>
    <submittedName>
        <fullName evidence="3">Type 1 glutamine amidotransferase</fullName>
    </submittedName>
</protein>